<proteinExistence type="predicted"/>
<protein>
    <submittedName>
        <fullName evidence="2">Uncharacterized protein</fullName>
    </submittedName>
</protein>
<evidence type="ECO:0000256" key="1">
    <source>
        <dbReference type="SAM" id="MobiDB-lite"/>
    </source>
</evidence>
<keyword evidence="3" id="KW-1185">Reference proteome</keyword>
<comment type="caution">
    <text evidence="2">The sequence shown here is derived from an EMBL/GenBank/DDBJ whole genome shotgun (WGS) entry which is preliminary data.</text>
</comment>
<feature type="region of interest" description="Disordered" evidence="1">
    <location>
        <begin position="66"/>
        <end position="85"/>
    </location>
</feature>
<reference evidence="2" key="2">
    <citation type="submission" date="2020-11" db="EMBL/GenBank/DDBJ databases">
        <authorList>
            <person name="McCartney M.A."/>
            <person name="Auch B."/>
            <person name="Kono T."/>
            <person name="Mallez S."/>
            <person name="Becker A."/>
            <person name="Gohl D.M."/>
            <person name="Silverstein K.A.T."/>
            <person name="Koren S."/>
            <person name="Bechman K.B."/>
            <person name="Herman A."/>
            <person name="Abrahante J.E."/>
            <person name="Garbe J."/>
        </authorList>
    </citation>
    <scope>NUCLEOTIDE SEQUENCE</scope>
    <source>
        <strain evidence="2">Duluth1</strain>
        <tissue evidence="2">Whole animal</tissue>
    </source>
</reference>
<name>A0A9D4EPT2_DREPO</name>
<organism evidence="2 3">
    <name type="scientific">Dreissena polymorpha</name>
    <name type="common">Zebra mussel</name>
    <name type="synonym">Mytilus polymorpha</name>
    <dbReference type="NCBI Taxonomy" id="45954"/>
    <lineage>
        <taxon>Eukaryota</taxon>
        <taxon>Metazoa</taxon>
        <taxon>Spiralia</taxon>
        <taxon>Lophotrochozoa</taxon>
        <taxon>Mollusca</taxon>
        <taxon>Bivalvia</taxon>
        <taxon>Autobranchia</taxon>
        <taxon>Heteroconchia</taxon>
        <taxon>Euheterodonta</taxon>
        <taxon>Imparidentia</taxon>
        <taxon>Neoheterodontei</taxon>
        <taxon>Myida</taxon>
        <taxon>Dreissenoidea</taxon>
        <taxon>Dreissenidae</taxon>
        <taxon>Dreissena</taxon>
    </lineage>
</organism>
<reference evidence="2" key="1">
    <citation type="journal article" date="2019" name="bioRxiv">
        <title>The Genome of the Zebra Mussel, Dreissena polymorpha: A Resource for Invasive Species Research.</title>
        <authorList>
            <person name="McCartney M.A."/>
            <person name="Auch B."/>
            <person name="Kono T."/>
            <person name="Mallez S."/>
            <person name="Zhang Y."/>
            <person name="Obille A."/>
            <person name="Becker A."/>
            <person name="Abrahante J.E."/>
            <person name="Garbe J."/>
            <person name="Badalamenti J.P."/>
            <person name="Herman A."/>
            <person name="Mangelson H."/>
            <person name="Liachko I."/>
            <person name="Sullivan S."/>
            <person name="Sone E.D."/>
            <person name="Koren S."/>
            <person name="Silverstein K.A.T."/>
            <person name="Beckman K.B."/>
            <person name="Gohl D.M."/>
        </authorList>
    </citation>
    <scope>NUCLEOTIDE SEQUENCE</scope>
    <source>
        <strain evidence="2">Duluth1</strain>
        <tissue evidence="2">Whole animal</tissue>
    </source>
</reference>
<gene>
    <name evidence="2" type="ORF">DPMN_159692</name>
</gene>
<accession>A0A9D4EPT2</accession>
<evidence type="ECO:0000313" key="3">
    <source>
        <dbReference type="Proteomes" id="UP000828390"/>
    </source>
</evidence>
<dbReference type="EMBL" id="JAIWYP010000008">
    <property type="protein sequence ID" value="KAH3781787.1"/>
    <property type="molecule type" value="Genomic_DNA"/>
</dbReference>
<dbReference type="Proteomes" id="UP000828390">
    <property type="component" value="Unassembled WGS sequence"/>
</dbReference>
<evidence type="ECO:0000313" key="2">
    <source>
        <dbReference type="EMBL" id="KAH3781787.1"/>
    </source>
</evidence>
<dbReference type="AlphaFoldDB" id="A0A9D4EPT2"/>
<sequence length="85" mass="9989">MFKAQNPTNNIKDFLSSAEDVLETVRRKNKQWVMIASVDIRNKRELKHDKCTSLDSRTSYLKENMEVGRSGKSPRTRGLTRLYHY</sequence>